<feature type="signal peptide" evidence="15">
    <location>
        <begin position="1"/>
        <end position="19"/>
    </location>
</feature>
<evidence type="ECO:0000259" key="17">
    <source>
        <dbReference type="Pfam" id="PF22461"/>
    </source>
</evidence>
<keyword evidence="5" id="KW-0762">Sugar transport</keyword>
<reference evidence="18" key="1">
    <citation type="journal article" date="2014" name="Int. J. Syst. Evol. Microbiol.">
        <title>Complete genome of a new Firmicutes species belonging to the dominant human colonic microbiota ('Ruminococcus bicirculans') reveals two chromosomes and a selective capacity to utilize plant glucans.</title>
        <authorList>
            <consortium name="NISC Comparative Sequencing Program"/>
            <person name="Wegmann U."/>
            <person name="Louis P."/>
            <person name="Goesmann A."/>
            <person name="Henrissat B."/>
            <person name="Duncan S.H."/>
            <person name="Flint H.J."/>
        </authorList>
    </citation>
    <scope>NUCLEOTIDE SEQUENCE</scope>
    <source>
        <strain evidence="18">NBRC 107169</strain>
    </source>
</reference>
<evidence type="ECO:0000256" key="9">
    <source>
        <dbReference type="ARBA" id="ARBA00023065"/>
    </source>
</evidence>
<sequence>MGLVRFAVLFAILLVSACASGPRSHSSVAPNYEQSNASYALDTGDVLRVTVYNDNQLTNSYGIDDAGYISMPLVGRVYVRGKTVSATSALITTRLASGYLRDPNVAVEVAQYRPFFIQGEVASSGQFSYVFGMTVRAAISTAGGFSDVAAKNSVTIYRNSAAGVITLRASMDDLVQPGDTIVVHERWL</sequence>
<evidence type="ECO:0000256" key="13">
    <source>
        <dbReference type="ARBA" id="ARBA00023237"/>
    </source>
</evidence>
<keyword evidence="6" id="KW-0812">Transmembrane</keyword>
<keyword evidence="10" id="KW-0626">Porin</keyword>
<evidence type="ECO:0000313" key="18">
    <source>
        <dbReference type="EMBL" id="GLQ18239.1"/>
    </source>
</evidence>
<protein>
    <recommendedName>
        <fullName evidence="20">Polysaccharide export protein</fullName>
    </recommendedName>
</protein>
<keyword evidence="19" id="KW-1185">Reference proteome</keyword>
<keyword evidence="9" id="KW-0406">Ion transport</keyword>
<feature type="chain" id="PRO_5046417513" description="Polysaccharide export protein" evidence="15">
    <location>
        <begin position="20"/>
        <end position="188"/>
    </location>
</feature>
<evidence type="ECO:0000256" key="11">
    <source>
        <dbReference type="ARBA" id="ARBA00023136"/>
    </source>
</evidence>
<evidence type="ECO:0000256" key="14">
    <source>
        <dbReference type="ARBA" id="ARBA00023288"/>
    </source>
</evidence>
<evidence type="ECO:0000256" key="3">
    <source>
        <dbReference type="ARBA" id="ARBA00022448"/>
    </source>
</evidence>
<comment type="similarity">
    <text evidence="2">Belongs to the BexD/CtrA/VexA family.</text>
</comment>
<keyword evidence="3" id="KW-0813">Transport</keyword>
<dbReference type="EMBL" id="BSNI01000002">
    <property type="protein sequence ID" value="GLQ18239.1"/>
    <property type="molecule type" value="Genomic_DNA"/>
</dbReference>
<feature type="domain" description="Polysaccharide export protein N-terminal" evidence="16">
    <location>
        <begin position="34"/>
        <end position="109"/>
    </location>
</feature>
<evidence type="ECO:0000256" key="2">
    <source>
        <dbReference type="ARBA" id="ARBA00009450"/>
    </source>
</evidence>
<dbReference type="Pfam" id="PF02563">
    <property type="entry name" value="Poly_export"/>
    <property type="match status" value="1"/>
</dbReference>
<dbReference type="InterPro" id="IPR003715">
    <property type="entry name" value="Poly_export_N"/>
</dbReference>
<evidence type="ECO:0000256" key="1">
    <source>
        <dbReference type="ARBA" id="ARBA00004571"/>
    </source>
</evidence>
<dbReference type="InterPro" id="IPR054765">
    <property type="entry name" value="SLBB_dom"/>
</dbReference>
<keyword evidence="13" id="KW-0998">Cell outer membrane</keyword>
<evidence type="ECO:0000259" key="16">
    <source>
        <dbReference type="Pfam" id="PF02563"/>
    </source>
</evidence>
<name>A0ABQ5UV13_9HYPH</name>
<keyword evidence="7 15" id="KW-0732">Signal</keyword>
<evidence type="ECO:0000256" key="15">
    <source>
        <dbReference type="SAM" id="SignalP"/>
    </source>
</evidence>
<keyword evidence="12" id="KW-0564">Palmitate</keyword>
<evidence type="ECO:0000256" key="8">
    <source>
        <dbReference type="ARBA" id="ARBA00023047"/>
    </source>
</evidence>
<accession>A0ABQ5UV13</accession>
<keyword evidence="14" id="KW-0449">Lipoprotein</keyword>
<evidence type="ECO:0000256" key="10">
    <source>
        <dbReference type="ARBA" id="ARBA00023114"/>
    </source>
</evidence>
<evidence type="ECO:0000256" key="12">
    <source>
        <dbReference type="ARBA" id="ARBA00023139"/>
    </source>
</evidence>
<evidence type="ECO:0000256" key="4">
    <source>
        <dbReference type="ARBA" id="ARBA00022452"/>
    </source>
</evidence>
<comment type="caution">
    <text evidence="18">The sequence shown here is derived from an EMBL/GenBank/DDBJ whole genome shotgun (WGS) entry which is preliminary data.</text>
</comment>
<dbReference type="Gene3D" id="3.30.1950.10">
    <property type="entry name" value="wza like domain"/>
    <property type="match status" value="1"/>
</dbReference>
<keyword evidence="4" id="KW-1134">Transmembrane beta strand</keyword>
<reference evidence="18" key="2">
    <citation type="submission" date="2023-01" db="EMBL/GenBank/DDBJ databases">
        <title>Draft genome sequence of Maritalea porphyrae strain NBRC 107169.</title>
        <authorList>
            <person name="Sun Q."/>
            <person name="Mori K."/>
        </authorList>
    </citation>
    <scope>NUCLEOTIDE SEQUENCE</scope>
    <source>
        <strain evidence="18">NBRC 107169</strain>
    </source>
</reference>
<keyword evidence="8" id="KW-0625">Polysaccharide transport</keyword>
<dbReference type="Gene3D" id="3.10.560.10">
    <property type="entry name" value="Outer membrane lipoprotein wza domain like"/>
    <property type="match status" value="1"/>
</dbReference>
<evidence type="ECO:0008006" key="20">
    <source>
        <dbReference type="Google" id="ProtNLM"/>
    </source>
</evidence>
<evidence type="ECO:0000313" key="19">
    <source>
        <dbReference type="Proteomes" id="UP001161405"/>
    </source>
</evidence>
<evidence type="ECO:0000256" key="7">
    <source>
        <dbReference type="ARBA" id="ARBA00022729"/>
    </source>
</evidence>
<dbReference type="PROSITE" id="PS51257">
    <property type="entry name" value="PROKAR_LIPOPROTEIN"/>
    <property type="match status" value="1"/>
</dbReference>
<dbReference type="Proteomes" id="UP001161405">
    <property type="component" value="Unassembled WGS sequence"/>
</dbReference>
<dbReference type="RefSeq" id="WP_284365027.1">
    <property type="nucleotide sequence ID" value="NZ_BSNI01000002.1"/>
</dbReference>
<organism evidence="18 19">
    <name type="scientific">Maritalea porphyrae</name>
    <dbReference type="NCBI Taxonomy" id="880732"/>
    <lineage>
        <taxon>Bacteria</taxon>
        <taxon>Pseudomonadati</taxon>
        <taxon>Pseudomonadota</taxon>
        <taxon>Alphaproteobacteria</taxon>
        <taxon>Hyphomicrobiales</taxon>
        <taxon>Devosiaceae</taxon>
        <taxon>Maritalea</taxon>
    </lineage>
</organism>
<keyword evidence="11" id="KW-0472">Membrane</keyword>
<evidence type="ECO:0000256" key="6">
    <source>
        <dbReference type="ARBA" id="ARBA00022692"/>
    </source>
</evidence>
<dbReference type="PANTHER" id="PTHR33619">
    <property type="entry name" value="POLYSACCHARIDE EXPORT PROTEIN GFCE-RELATED"/>
    <property type="match status" value="1"/>
</dbReference>
<dbReference type="PANTHER" id="PTHR33619:SF3">
    <property type="entry name" value="POLYSACCHARIDE EXPORT PROTEIN GFCE-RELATED"/>
    <property type="match status" value="1"/>
</dbReference>
<dbReference type="InterPro" id="IPR049712">
    <property type="entry name" value="Poly_export"/>
</dbReference>
<feature type="domain" description="SLBB" evidence="17">
    <location>
        <begin position="115"/>
        <end position="183"/>
    </location>
</feature>
<dbReference type="Pfam" id="PF22461">
    <property type="entry name" value="SLBB_2"/>
    <property type="match status" value="1"/>
</dbReference>
<comment type="subcellular location">
    <subcellularLocation>
        <location evidence="1">Cell outer membrane</location>
        <topology evidence="1">Multi-pass membrane protein</topology>
    </subcellularLocation>
</comment>
<proteinExistence type="inferred from homology"/>
<gene>
    <name evidence="18" type="ORF">GCM10007879_24880</name>
</gene>
<evidence type="ECO:0000256" key="5">
    <source>
        <dbReference type="ARBA" id="ARBA00022597"/>
    </source>
</evidence>